<feature type="region of interest" description="Disordered" evidence="10">
    <location>
        <begin position="161"/>
        <end position="182"/>
    </location>
</feature>
<gene>
    <name evidence="12" type="ORF">M997_0331</name>
</gene>
<keyword evidence="7" id="KW-0653">Protein transport</keyword>
<comment type="caution">
    <text evidence="12">The sequence shown here is derived from an EMBL/GenBank/DDBJ whole genome shotgun (WGS) entry which is preliminary data.</text>
</comment>
<dbReference type="NCBIfam" id="TIGR01352">
    <property type="entry name" value="tonB_Cterm"/>
    <property type="match status" value="1"/>
</dbReference>
<dbReference type="EMBL" id="LXEV01000006">
    <property type="protein sequence ID" value="OAT50549.1"/>
    <property type="molecule type" value="Genomic_DNA"/>
</dbReference>
<evidence type="ECO:0000256" key="6">
    <source>
        <dbReference type="ARBA" id="ARBA00022692"/>
    </source>
</evidence>
<dbReference type="PANTHER" id="PTHR33446">
    <property type="entry name" value="PROTEIN TONB-RELATED"/>
    <property type="match status" value="1"/>
</dbReference>
<dbReference type="Proteomes" id="UP000078250">
    <property type="component" value="Unassembled WGS sequence"/>
</dbReference>
<proteinExistence type="inferred from homology"/>
<evidence type="ECO:0000256" key="1">
    <source>
        <dbReference type="ARBA" id="ARBA00004383"/>
    </source>
</evidence>
<evidence type="ECO:0000313" key="13">
    <source>
        <dbReference type="Proteomes" id="UP000078250"/>
    </source>
</evidence>
<evidence type="ECO:0000256" key="3">
    <source>
        <dbReference type="ARBA" id="ARBA00022448"/>
    </source>
</evidence>
<protein>
    <submittedName>
        <fullName evidence="12">Ferric siderophore transport system periplasmic binding protein</fullName>
    </submittedName>
</protein>
<dbReference type="GO" id="GO:0098797">
    <property type="term" value="C:plasma membrane protein complex"/>
    <property type="evidence" value="ECO:0007669"/>
    <property type="project" value="TreeGrafter"/>
</dbReference>
<comment type="subcellular location">
    <subcellularLocation>
        <location evidence="1">Cell inner membrane</location>
        <topology evidence="1">Single-pass membrane protein</topology>
        <orientation evidence="1">Periplasmic side</orientation>
    </subcellularLocation>
</comment>
<sequence>MFALSVRQPLNLNYWLIGVAFIYRMLFSELLRSVLVTESAHHITQQQQNTLSVYQVTFSAPQHQSAIIKEEIIEYHSDNLPVIVPVVETGELLQQYKKPEILPKEKPLPQLQPQQTEIKKQRPAKEEQAKPRPLEKADPKSKQLQTQIPATLASFTEYSASSQAGKSRALNENSIGQGESESDYMSLLRKEIERHKRYPPKAKRMLLEGDVVVRLSLTNEGIISTVAVENTSGIPSLDNAAIAAVRRVKPIGPKPDDVNNSLIVTLHFNLR</sequence>
<accession>A0AAJ3HVS9</accession>
<dbReference type="InterPro" id="IPR051045">
    <property type="entry name" value="TonB-dependent_transducer"/>
</dbReference>
<dbReference type="AlphaFoldDB" id="A0AAJ3HVS9"/>
<dbReference type="GO" id="GO:0015031">
    <property type="term" value="P:protein transport"/>
    <property type="evidence" value="ECO:0007669"/>
    <property type="project" value="UniProtKB-KW"/>
</dbReference>
<dbReference type="SUPFAM" id="SSF74653">
    <property type="entry name" value="TolA/TonB C-terminal domain"/>
    <property type="match status" value="1"/>
</dbReference>
<evidence type="ECO:0000256" key="9">
    <source>
        <dbReference type="ARBA" id="ARBA00023136"/>
    </source>
</evidence>
<evidence type="ECO:0000256" key="5">
    <source>
        <dbReference type="ARBA" id="ARBA00022519"/>
    </source>
</evidence>
<dbReference type="GO" id="GO:0031992">
    <property type="term" value="F:energy transducer activity"/>
    <property type="evidence" value="ECO:0007669"/>
    <property type="project" value="TreeGrafter"/>
</dbReference>
<feature type="domain" description="TonB C-terminal" evidence="11">
    <location>
        <begin position="183"/>
        <end position="271"/>
    </location>
</feature>
<keyword evidence="4" id="KW-1003">Cell membrane</keyword>
<keyword evidence="13" id="KW-1185">Reference proteome</keyword>
<dbReference type="InterPro" id="IPR037682">
    <property type="entry name" value="TonB_C"/>
</dbReference>
<keyword evidence="9" id="KW-0472">Membrane</keyword>
<comment type="similarity">
    <text evidence="2">Belongs to the TonB family.</text>
</comment>
<dbReference type="InterPro" id="IPR006260">
    <property type="entry name" value="TonB/TolA_C"/>
</dbReference>
<keyword evidence="6" id="KW-0812">Transmembrane</keyword>
<feature type="region of interest" description="Disordered" evidence="10">
    <location>
        <begin position="103"/>
        <end position="146"/>
    </location>
</feature>
<evidence type="ECO:0000256" key="7">
    <source>
        <dbReference type="ARBA" id="ARBA00022927"/>
    </source>
</evidence>
<keyword evidence="3" id="KW-0813">Transport</keyword>
<feature type="compositionally biased region" description="Basic and acidic residues" evidence="10">
    <location>
        <begin position="117"/>
        <end position="141"/>
    </location>
</feature>
<evidence type="ECO:0000313" key="12">
    <source>
        <dbReference type="EMBL" id="OAT50549.1"/>
    </source>
</evidence>
<dbReference type="Gene3D" id="3.30.1150.10">
    <property type="match status" value="1"/>
</dbReference>
<dbReference type="PANTHER" id="PTHR33446:SF2">
    <property type="entry name" value="PROTEIN TONB"/>
    <property type="match status" value="1"/>
</dbReference>
<reference evidence="12 13" key="1">
    <citation type="submission" date="2016-04" db="EMBL/GenBank/DDBJ databases">
        <title>ATOL: Assembling a taxonomically balanced genome-scale reconstruction of the evolutionary history of the Enterobacteriaceae.</title>
        <authorList>
            <person name="Plunkett G.III."/>
            <person name="Neeno-Eckwall E.C."/>
            <person name="Glasner J.D."/>
            <person name="Perna N.T."/>
        </authorList>
    </citation>
    <scope>NUCLEOTIDE SEQUENCE [LARGE SCALE GENOMIC DNA]</scope>
    <source>
        <strain evidence="12 13">ATCC 700826</strain>
    </source>
</reference>
<organism evidence="12 13">
    <name type="scientific">Proteus hauseri ATCC 700826</name>
    <dbReference type="NCBI Taxonomy" id="1354271"/>
    <lineage>
        <taxon>Bacteria</taxon>
        <taxon>Pseudomonadati</taxon>
        <taxon>Pseudomonadota</taxon>
        <taxon>Gammaproteobacteria</taxon>
        <taxon>Enterobacterales</taxon>
        <taxon>Morganellaceae</taxon>
        <taxon>Proteus</taxon>
    </lineage>
</organism>
<evidence type="ECO:0000259" key="11">
    <source>
        <dbReference type="PROSITE" id="PS52015"/>
    </source>
</evidence>
<keyword evidence="8" id="KW-1133">Transmembrane helix</keyword>
<name>A0AAJ3HVS9_PROHU</name>
<evidence type="ECO:0000256" key="2">
    <source>
        <dbReference type="ARBA" id="ARBA00006555"/>
    </source>
</evidence>
<dbReference type="PROSITE" id="PS52015">
    <property type="entry name" value="TONB_CTD"/>
    <property type="match status" value="1"/>
</dbReference>
<dbReference type="Pfam" id="PF03544">
    <property type="entry name" value="TonB_C"/>
    <property type="match status" value="1"/>
</dbReference>
<evidence type="ECO:0000256" key="8">
    <source>
        <dbReference type="ARBA" id="ARBA00022989"/>
    </source>
</evidence>
<evidence type="ECO:0000256" key="10">
    <source>
        <dbReference type="SAM" id="MobiDB-lite"/>
    </source>
</evidence>
<dbReference type="RefSeq" id="WP_064718388.1">
    <property type="nucleotide sequence ID" value="NZ_LXEV01000006.1"/>
</dbReference>
<keyword evidence="5" id="KW-0997">Cell inner membrane</keyword>
<evidence type="ECO:0000256" key="4">
    <source>
        <dbReference type="ARBA" id="ARBA00022475"/>
    </source>
</evidence>
<feature type="compositionally biased region" description="Polar residues" evidence="10">
    <location>
        <begin position="161"/>
        <end position="179"/>
    </location>
</feature>
<dbReference type="GO" id="GO:0055085">
    <property type="term" value="P:transmembrane transport"/>
    <property type="evidence" value="ECO:0007669"/>
    <property type="project" value="InterPro"/>
</dbReference>